<protein>
    <submittedName>
        <fullName evidence="1">Uncharacterized protein</fullName>
    </submittedName>
</protein>
<evidence type="ECO:0000313" key="2">
    <source>
        <dbReference type="Proteomes" id="UP000516388"/>
    </source>
</evidence>
<gene>
    <name evidence="1" type="ORF">IC807_12455</name>
</gene>
<dbReference type="RefSeq" id="WP_020755200.1">
    <property type="nucleotide sequence ID" value="NZ_CP061470.1"/>
</dbReference>
<reference evidence="1 2" key="1">
    <citation type="submission" date="2020-09" db="EMBL/GenBank/DDBJ databases">
        <title>Complete Geobacillus genomes through the use of hybrid genome assembly.</title>
        <authorList>
            <person name="Vera D.L."/>
            <person name="Venkateswaran K."/>
            <person name="Singh N.K."/>
            <person name="Landry K."/>
        </authorList>
    </citation>
    <scope>NUCLEOTIDE SEQUENCE [LARGE SCALE GENOMIC DNA]</scope>
    <source>
        <strain evidence="1 2">SURF-189</strain>
    </source>
</reference>
<dbReference type="EMBL" id="CP061470">
    <property type="protein sequence ID" value="QNU17237.1"/>
    <property type="molecule type" value="Genomic_DNA"/>
</dbReference>
<proteinExistence type="predicted"/>
<dbReference type="AlphaFoldDB" id="A0A7H1RSJ8"/>
<sequence length="112" mass="13429">MKEEIVLVKIHHTLAEGKDYYEAIRGNWLINERRFPYIQYVVGINHGKIVCAFRPEKWETIEEKGQKKRRFEGVEAPVEVLQKLRRKESEIARRFKGQNPVRYLSLDELEKM</sequence>
<accession>A0A7H1RSJ8</accession>
<dbReference type="Proteomes" id="UP000516388">
    <property type="component" value="Chromosome"/>
</dbReference>
<dbReference type="KEGG" id="gza:IC807_12455"/>
<evidence type="ECO:0000313" key="1">
    <source>
        <dbReference type="EMBL" id="QNU17237.1"/>
    </source>
</evidence>
<organism evidence="1 2">
    <name type="scientific">Geobacillus zalihae</name>
    <dbReference type="NCBI Taxonomy" id="213419"/>
    <lineage>
        <taxon>Bacteria</taxon>
        <taxon>Bacillati</taxon>
        <taxon>Bacillota</taxon>
        <taxon>Bacilli</taxon>
        <taxon>Bacillales</taxon>
        <taxon>Anoxybacillaceae</taxon>
        <taxon>Geobacillus</taxon>
    </lineage>
</organism>
<name>A0A7H1RSJ8_9BACL</name>
<keyword evidence="2" id="KW-1185">Reference proteome</keyword>